<organism evidence="1 2">
    <name type="scientific">Anthropogastromicrobium aceti</name>
    <dbReference type="NCBI Taxonomy" id="2981768"/>
    <lineage>
        <taxon>Bacteria</taxon>
        <taxon>Bacillati</taxon>
        <taxon>Bacillota</taxon>
        <taxon>Clostridia</taxon>
        <taxon>Lachnospirales</taxon>
        <taxon>Lachnospiraceae</taxon>
        <taxon>Anthropogastromicrobium</taxon>
    </lineage>
</organism>
<evidence type="ECO:0000313" key="2">
    <source>
        <dbReference type="Proteomes" id="UP001198200"/>
    </source>
</evidence>
<dbReference type="AlphaFoldDB" id="A0AAE3E3H0"/>
<keyword evidence="2" id="KW-1185">Reference proteome</keyword>
<dbReference type="EMBL" id="JAJEQN010000009">
    <property type="protein sequence ID" value="MCC2221070.1"/>
    <property type="molecule type" value="Genomic_DNA"/>
</dbReference>
<dbReference type="GO" id="GO:0016791">
    <property type="term" value="F:phosphatase activity"/>
    <property type="evidence" value="ECO:0007669"/>
    <property type="project" value="TreeGrafter"/>
</dbReference>
<dbReference type="Proteomes" id="UP001198200">
    <property type="component" value="Unassembled WGS sequence"/>
</dbReference>
<dbReference type="InterPro" id="IPR006439">
    <property type="entry name" value="HAD-SF_hydro_IA"/>
</dbReference>
<sequence>MSEGKLIVKNAKGVIFDLDGTLVDSMNVWKEIDVSYLGKHGYDVPDDLHDEIEGMSFTETAAYFKRRFCLKETVDEIKDCWNQMAYEKYCHEVALKPGAALFLSYLHKNGCKIAIASSNSRKLIQAVLESHGIASYFEAIVTSCDVKAGKPAPDVYLEAAKLLNLNPCDCVVFEDIPAGIMAGKAAGMTVFAVEDEFSEPLREKKLALADGWVRDYTEFI</sequence>
<dbReference type="SFLD" id="SFLDG01129">
    <property type="entry name" value="C1.5:_HAD__Beta-PGM__Phosphata"/>
    <property type="match status" value="1"/>
</dbReference>
<protein>
    <submittedName>
        <fullName evidence="1">HAD family phosphatase</fullName>
    </submittedName>
</protein>
<dbReference type="SUPFAM" id="SSF56784">
    <property type="entry name" value="HAD-like"/>
    <property type="match status" value="1"/>
</dbReference>
<dbReference type="Gene3D" id="1.10.150.240">
    <property type="entry name" value="Putative phosphatase, domain 2"/>
    <property type="match status" value="1"/>
</dbReference>
<dbReference type="NCBIfam" id="TIGR01509">
    <property type="entry name" value="HAD-SF-IA-v3"/>
    <property type="match status" value="1"/>
</dbReference>
<dbReference type="PANTHER" id="PTHR18901:SF38">
    <property type="entry name" value="PSEUDOURIDINE-5'-PHOSPHATASE"/>
    <property type="match status" value="1"/>
</dbReference>
<dbReference type="Pfam" id="PF00702">
    <property type="entry name" value="Hydrolase"/>
    <property type="match status" value="1"/>
</dbReference>
<dbReference type="InterPro" id="IPR036412">
    <property type="entry name" value="HAD-like_sf"/>
</dbReference>
<dbReference type="SFLD" id="SFLDG01135">
    <property type="entry name" value="C1.5.6:_HAD__Beta-PGM__Phospha"/>
    <property type="match status" value="1"/>
</dbReference>
<dbReference type="PRINTS" id="PR00413">
    <property type="entry name" value="HADHALOGNASE"/>
</dbReference>
<dbReference type="CDD" id="cd07505">
    <property type="entry name" value="HAD_BPGM-like"/>
    <property type="match status" value="1"/>
</dbReference>
<name>A0AAE3E3H0_9FIRM</name>
<proteinExistence type="predicted"/>
<reference evidence="1 2" key="1">
    <citation type="submission" date="2021-10" db="EMBL/GenBank/DDBJ databases">
        <title>Anaerobic single-cell dispensing facilitates the cultivation of human gut bacteria.</title>
        <authorList>
            <person name="Afrizal A."/>
        </authorList>
    </citation>
    <scope>NUCLEOTIDE SEQUENCE [LARGE SCALE GENOMIC DNA]</scope>
    <source>
        <strain evidence="1 2">CLA-AA-H224</strain>
    </source>
</reference>
<comment type="caution">
    <text evidence="1">The sequence shown here is derived from an EMBL/GenBank/DDBJ whole genome shotgun (WGS) entry which is preliminary data.</text>
</comment>
<evidence type="ECO:0000313" key="1">
    <source>
        <dbReference type="EMBL" id="MCC2221070.1"/>
    </source>
</evidence>
<gene>
    <name evidence="1" type="ORF">LKD48_05330</name>
</gene>
<dbReference type="InterPro" id="IPR023214">
    <property type="entry name" value="HAD_sf"/>
</dbReference>
<dbReference type="InterPro" id="IPR023198">
    <property type="entry name" value="PGP-like_dom2"/>
</dbReference>
<dbReference type="SFLD" id="SFLDS00003">
    <property type="entry name" value="Haloacid_Dehalogenase"/>
    <property type="match status" value="1"/>
</dbReference>
<accession>A0AAE3E3H0</accession>
<dbReference type="Gene3D" id="3.40.50.1000">
    <property type="entry name" value="HAD superfamily/HAD-like"/>
    <property type="match status" value="1"/>
</dbReference>
<dbReference type="PANTHER" id="PTHR18901">
    <property type="entry name" value="2-DEOXYGLUCOSE-6-PHOSPHATE PHOSPHATASE 2"/>
    <property type="match status" value="1"/>
</dbReference>